<gene>
    <name evidence="5" type="primary">DEP4_3</name>
    <name evidence="5" type="ORF">LCER1_G004846</name>
</gene>
<evidence type="ECO:0000256" key="4">
    <source>
        <dbReference type="SAM" id="Phobius"/>
    </source>
</evidence>
<keyword evidence="2" id="KW-0274">FAD</keyword>
<keyword evidence="5" id="KW-0503">Monooxygenase</keyword>
<dbReference type="Pfam" id="PF13738">
    <property type="entry name" value="Pyr_redox_3"/>
    <property type="match status" value="1"/>
</dbReference>
<dbReference type="EMBL" id="QGMG01000294">
    <property type="protein sequence ID" value="TVY54902.1"/>
    <property type="molecule type" value="Genomic_DNA"/>
</dbReference>
<evidence type="ECO:0000313" key="6">
    <source>
        <dbReference type="Proteomes" id="UP000481288"/>
    </source>
</evidence>
<dbReference type="InterPro" id="IPR050346">
    <property type="entry name" value="FMO-like"/>
</dbReference>
<dbReference type="AlphaFoldDB" id="A0A7D8UQH7"/>
<evidence type="ECO:0000313" key="5">
    <source>
        <dbReference type="EMBL" id="TVY54902.1"/>
    </source>
</evidence>
<accession>A0A7D8UQH7</accession>
<keyword evidence="3" id="KW-0560">Oxidoreductase</keyword>
<comment type="caution">
    <text evidence="5">The sequence shown here is derived from an EMBL/GenBank/DDBJ whole genome shotgun (WGS) entry which is preliminary data.</text>
</comment>
<dbReference type="Gene3D" id="3.50.50.60">
    <property type="entry name" value="FAD/NAD(P)-binding domain"/>
    <property type="match status" value="2"/>
</dbReference>
<evidence type="ECO:0000256" key="2">
    <source>
        <dbReference type="ARBA" id="ARBA00022827"/>
    </source>
</evidence>
<dbReference type="PANTHER" id="PTHR23023">
    <property type="entry name" value="DIMETHYLANILINE MONOOXYGENASE"/>
    <property type="match status" value="1"/>
</dbReference>
<dbReference type="Proteomes" id="UP000481288">
    <property type="component" value="Unassembled WGS sequence"/>
</dbReference>
<evidence type="ECO:0000256" key="1">
    <source>
        <dbReference type="ARBA" id="ARBA00022630"/>
    </source>
</evidence>
<keyword evidence="4" id="KW-1133">Transmembrane helix</keyword>
<feature type="transmembrane region" description="Helical" evidence="4">
    <location>
        <begin position="638"/>
        <end position="656"/>
    </location>
</feature>
<protein>
    <submittedName>
        <fullName evidence="5">FAD-dependent monooxygenase DEP4</fullName>
    </submittedName>
</protein>
<keyword evidence="4" id="KW-0812">Transmembrane</keyword>
<keyword evidence="4" id="KW-0472">Membrane</keyword>
<dbReference type="GO" id="GO:0004497">
    <property type="term" value="F:monooxygenase activity"/>
    <property type="evidence" value="ECO:0007669"/>
    <property type="project" value="UniProtKB-KW"/>
</dbReference>
<proteinExistence type="predicted"/>
<evidence type="ECO:0000256" key="3">
    <source>
        <dbReference type="ARBA" id="ARBA00023002"/>
    </source>
</evidence>
<name>A0A7D8UQH7_9HELO</name>
<dbReference type="SUPFAM" id="SSF51905">
    <property type="entry name" value="FAD/NAD(P)-binding domain"/>
    <property type="match status" value="2"/>
</dbReference>
<reference evidence="5 6" key="1">
    <citation type="submission" date="2018-05" db="EMBL/GenBank/DDBJ databases">
        <title>Whole genome sequencing for identification of molecular markers to develop diagnostic detection tools for the regulated plant pathogen Lachnellula willkommii.</title>
        <authorList>
            <person name="Giroux E."/>
            <person name="Bilodeau G."/>
        </authorList>
    </citation>
    <scope>NUCLEOTIDE SEQUENCE [LARGE SCALE GENOMIC DNA]</scope>
    <source>
        <strain evidence="5 6">CBS 625.97</strain>
    </source>
</reference>
<organism evidence="5 6">
    <name type="scientific">Lachnellula cervina</name>
    <dbReference type="NCBI Taxonomy" id="1316786"/>
    <lineage>
        <taxon>Eukaryota</taxon>
        <taxon>Fungi</taxon>
        <taxon>Dikarya</taxon>
        <taxon>Ascomycota</taxon>
        <taxon>Pezizomycotina</taxon>
        <taxon>Leotiomycetes</taxon>
        <taxon>Helotiales</taxon>
        <taxon>Lachnaceae</taxon>
        <taxon>Lachnellula</taxon>
    </lineage>
</organism>
<keyword evidence="1" id="KW-0285">Flavoprotein</keyword>
<sequence>MFIVEVLVAVGESPPAYATRSMHSDTSEEIDRTVSKEVVLETSHAENVVQGTPAVKDTGSKRVDCVVVGTGWTGLICAKTYLDFEPDANLVLLDDGESVGGSWRSERIYPNLFAQVKYGQFEYSFFPMRREGISDDGYISGDTINQYLVDFAETYDLVRRSRLSTTVSKIVRLPGRGWRLELAGDKPAIECAKLIYASGPTSHAVVPSWPTSNFNIPMIHSSEIGTHLDALENLQSAMVVGGAKSAFDTVFLLLKAGKKVNWVIRKDGSGAVALMPPTIFGLVNTIDVMATRMFATFGASIMATKGYGYRFVHKTGLGRACHKAFWRTTNWIAETHADYNRSPNAYKLRALPHGEGIFWANAGLGCASVPNFWKVFHAGDCTVHRSEPESLIDNKIKLRNGIDLTPDYVILCTGFDKNYDPFTHDLQLECGLKPDPAEANKWDELEADAAEIVDELLPILKQSGVAARDLKSINTETIAGEKKELSHGPSRHYRRIVIPALAAQGDRSIIFPGLMHNVYTPLVGEVQALWGVAFLLGMHDVPSLAEMEKEVAEWNVWTAKRYRTQGRKHSYAIYDFISYIDTLLSDLGINTTRKSNVLANTFLPYYPKHYRGLTDEFQEAQSKKQAGNPYPSATGANLLVLLVLSTLLCAVVLQLCR</sequence>
<keyword evidence="6" id="KW-1185">Reference proteome</keyword>
<dbReference type="InterPro" id="IPR036188">
    <property type="entry name" value="FAD/NAD-bd_sf"/>
</dbReference>
<dbReference type="OrthoDB" id="2915840at2759"/>